<reference evidence="2 3" key="1">
    <citation type="submission" date="2014-12" db="EMBL/GenBank/DDBJ databases">
        <title>Genome sequence of Flavobacterium beibuense RSKm HC5.</title>
        <authorList>
            <person name="Kim J.F."/>
            <person name="Song J.Y."/>
            <person name="Kwak M.-J."/>
            <person name="Lee S.-W."/>
        </authorList>
    </citation>
    <scope>NUCLEOTIDE SEQUENCE [LARGE SCALE GENOMIC DNA]</scope>
    <source>
        <strain evidence="2 3">RSKm HC5</strain>
    </source>
</reference>
<gene>
    <name evidence="2" type="ORF">NU09_1183</name>
</gene>
<evidence type="ECO:0000313" key="2">
    <source>
        <dbReference type="EMBL" id="RYJ44573.1"/>
    </source>
</evidence>
<dbReference type="RefSeq" id="WP_129750326.1">
    <property type="nucleotide sequence ID" value="NZ_JUIW01000003.1"/>
</dbReference>
<dbReference type="OrthoDB" id="1351662at2"/>
<dbReference type="EMBL" id="JUIW01000003">
    <property type="protein sequence ID" value="RYJ44573.1"/>
    <property type="molecule type" value="Genomic_DNA"/>
</dbReference>
<accession>A0A444WFE5</accession>
<keyword evidence="3" id="KW-1185">Reference proteome</keyword>
<evidence type="ECO:0008006" key="4">
    <source>
        <dbReference type="Google" id="ProtNLM"/>
    </source>
</evidence>
<protein>
    <recommendedName>
        <fullName evidence="4">Secreted protein</fullName>
    </recommendedName>
</protein>
<evidence type="ECO:0000313" key="3">
    <source>
        <dbReference type="Proteomes" id="UP000289775"/>
    </source>
</evidence>
<keyword evidence="1" id="KW-0732">Signal</keyword>
<proteinExistence type="predicted"/>
<comment type="caution">
    <text evidence="2">The sequence shown here is derived from an EMBL/GenBank/DDBJ whole genome shotgun (WGS) entry which is preliminary data.</text>
</comment>
<organism evidence="2 3">
    <name type="scientific">Flavobacterium beibuense</name>
    <dbReference type="NCBI Taxonomy" id="657326"/>
    <lineage>
        <taxon>Bacteria</taxon>
        <taxon>Pseudomonadati</taxon>
        <taxon>Bacteroidota</taxon>
        <taxon>Flavobacteriia</taxon>
        <taxon>Flavobacteriales</taxon>
        <taxon>Flavobacteriaceae</taxon>
        <taxon>Flavobacterium</taxon>
    </lineage>
</organism>
<evidence type="ECO:0000256" key="1">
    <source>
        <dbReference type="SAM" id="SignalP"/>
    </source>
</evidence>
<dbReference type="Proteomes" id="UP000289775">
    <property type="component" value="Unassembled WGS sequence"/>
</dbReference>
<name>A0A444WFE5_9FLAO</name>
<sequence>MIKKLLFLFVFTTIGQLANAQQNIDKHYIEQHYPGWYILHDSNAEPECKEFEEGTRCLNRHIEELAQVIENMVAAAPTKKNLDWKARCEAKVNKHMKKVDDSPAKDLMRLAYTRDIYKEYLIDLVKKVH</sequence>
<feature type="signal peptide" evidence="1">
    <location>
        <begin position="1"/>
        <end position="20"/>
    </location>
</feature>
<feature type="chain" id="PRO_5018980763" description="Secreted protein" evidence="1">
    <location>
        <begin position="21"/>
        <end position="129"/>
    </location>
</feature>
<dbReference type="AlphaFoldDB" id="A0A444WFE5"/>